<dbReference type="EMBL" id="BAAAJK010000011">
    <property type="protein sequence ID" value="GAA1390780.1"/>
    <property type="molecule type" value="Genomic_DNA"/>
</dbReference>
<proteinExistence type="predicted"/>
<dbReference type="SUPFAM" id="SSF56059">
    <property type="entry name" value="Glutathione synthetase ATP-binding domain-like"/>
    <property type="match status" value="1"/>
</dbReference>
<keyword evidence="7" id="KW-1185">Reference proteome</keyword>
<name>A0ABN1XXA2_9PSEU</name>
<dbReference type="Pfam" id="PF13535">
    <property type="entry name" value="ATP-grasp_4"/>
    <property type="match status" value="1"/>
</dbReference>
<dbReference type="InterPro" id="IPR011761">
    <property type="entry name" value="ATP-grasp"/>
</dbReference>
<evidence type="ECO:0000256" key="2">
    <source>
        <dbReference type="ARBA" id="ARBA00022741"/>
    </source>
</evidence>
<organism evidence="6 7">
    <name type="scientific">Pseudonocardia kongjuensis</name>
    <dbReference type="NCBI Taxonomy" id="102227"/>
    <lineage>
        <taxon>Bacteria</taxon>
        <taxon>Bacillati</taxon>
        <taxon>Actinomycetota</taxon>
        <taxon>Actinomycetes</taxon>
        <taxon>Pseudonocardiales</taxon>
        <taxon>Pseudonocardiaceae</taxon>
        <taxon>Pseudonocardia</taxon>
    </lineage>
</organism>
<evidence type="ECO:0000259" key="5">
    <source>
        <dbReference type="PROSITE" id="PS50975"/>
    </source>
</evidence>
<protein>
    <submittedName>
        <fullName evidence="6">ATP-grasp domain-containing protein</fullName>
    </submittedName>
</protein>
<evidence type="ECO:0000256" key="4">
    <source>
        <dbReference type="PROSITE-ProRule" id="PRU00409"/>
    </source>
</evidence>
<comment type="caution">
    <text evidence="6">The sequence shown here is derived from an EMBL/GenBank/DDBJ whole genome shotgun (WGS) entry which is preliminary data.</text>
</comment>
<evidence type="ECO:0000313" key="6">
    <source>
        <dbReference type="EMBL" id="GAA1390780.1"/>
    </source>
</evidence>
<dbReference type="PROSITE" id="PS50975">
    <property type="entry name" value="ATP_GRASP"/>
    <property type="match status" value="1"/>
</dbReference>
<evidence type="ECO:0000313" key="7">
    <source>
        <dbReference type="Proteomes" id="UP001501414"/>
    </source>
</evidence>
<feature type="domain" description="ATP-grasp" evidence="5">
    <location>
        <begin position="108"/>
        <end position="303"/>
    </location>
</feature>
<dbReference type="InterPro" id="IPR052032">
    <property type="entry name" value="ATP-dep_AA_Ligase"/>
</dbReference>
<dbReference type="PANTHER" id="PTHR43585">
    <property type="entry name" value="FUMIPYRROLE BIOSYNTHESIS PROTEIN C"/>
    <property type="match status" value="1"/>
</dbReference>
<evidence type="ECO:0000256" key="3">
    <source>
        <dbReference type="ARBA" id="ARBA00022840"/>
    </source>
</evidence>
<keyword evidence="1" id="KW-0436">Ligase</keyword>
<gene>
    <name evidence="6" type="ORF">GCM10009613_32070</name>
</gene>
<dbReference type="Proteomes" id="UP001501414">
    <property type="component" value="Unassembled WGS sequence"/>
</dbReference>
<sequence length="405" mass="43153">MPQRDSVVLVDPVLNGAPFKMACADRGLDVVGVYTIDRPVVTAMDPDHAAGDVRSVYAREPDVPTRPAAVVPATEPGVLVAARLAGGFGLPGQPAAVAPALRDKRRMRRHARARGIRVPRFTTAAVGLAEALHHTGLPAIVKPTSGAGSHNVFLVREPNDLDRIARADRHDLFGDAIDEWLVEEYVRGREFAVNTFTVDGGHTVLDVWEYRQPGPGDYDNPYWDFVQVGPDTPGRATVAWFAQRVLDAFEIALGPAHVEIKLPTDGDPVLIELGARLPGAGIPSQWERHSALRPYADTLAVHLGESPTTLEPGFDARLGMCFVRHDGPAGVLRAVHGLDTVPTWTGVEGVAAAAPGSPIGTTTALGAEVARVQLAAPDDATLASLIARVRAEIRVEVVDRPARAA</sequence>
<dbReference type="Gene3D" id="3.30.470.20">
    <property type="entry name" value="ATP-grasp fold, B domain"/>
    <property type="match status" value="1"/>
</dbReference>
<evidence type="ECO:0000256" key="1">
    <source>
        <dbReference type="ARBA" id="ARBA00022598"/>
    </source>
</evidence>
<keyword evidence="2 4" id="KW-0547">Nucleotide-binding</keyword>
<dbReference type="PANTHER" id="PTHR43585:SF2">
    <property type="entry name" value="ATP-GRASP ENZYME FSQD"/>
    <property type="match status" value="1"/>
</dbReference>
<dbReference type="RefSeq" id="WP_344023139.1">
    <property type="nucleotide sequence ID" value="NZ_BAAAJK010000011.1"/>
</dbReference>
<keyword evidence="3 4" id="KW-0067">ATP-binding</keyword>
<accession>A0ABN1XXA2</accession>
<reference evidence="6 7" key="1">
    <citation type="journal article" date="2019" name="Int. J. Syst. Evol. Microbiol.">
        <title>The Global Catalogue of Microorganisms (GCM) 10K type strain sequencing project: providing services to taxonomists for standard genome sequencing and annotation.</title>
        <authorList>
            <consortium name="The Broad Institute Genomics Platform"/>
            <consortium name="The Broad Institute Genome Sequencing Center for Infectious Disease"/>
            <person name="Wu L."/>
            <person name="Ma J."/>
        </authorList>
    </citation>
    <scope>NUCLEOTIDE SEQUENCE [LARGE SCALE GENOMIC DNA]</scope>
    <source>
        <strain evidence="6 7">JCM 11896</strain>
    </source>
</reference>